<keyword evidence="7" id="KW-0539">Nucleus</keyword>
<evidence type="ECO:0000256" key="7">
    <source>
        <dbReference type="ARBA" id="ARBA00023242"/>
    </source>
</evidence>
<proteinExistence type="inferred from homology"/>
<name>A0AAV2BGM5_9ARAC</name>
<dbReference type="InterPro" id="IPR045249">
    <property type="entry name" value="HARBI1-like"/>
</dbReference>
<dbReference type="GO" id="GO:0005634">
    <property type="term" value="C:nucleus"/>
    <property type="evidence" value="ECO:0007669"/>
    <property type="project" value="UniProtKB-SubCell"/>
</dbReference>
<dbReference type="InterPro" id="IPR027806">
    <property type="entry name" value="HARBI1_dom"/>
</dbReference>
<reference evidence="9 10" key="1">
    <citation type="submission" date="2024-04" db="EMBL/GenBank/DDBJ databases">
        <authorList>
            <person name="Rising A."/>
            <person name="Reimegard J."/>
            <person name="Sonavane S."/>
            <person name="Akerstrom W."/>
            <person name="Nylinder S."/>
            <person name="Hedman E."/>
            <person name="Kallberg Y."/>
        </authorList>
    </citation>
    <scope>NUCLEOTIDE SEQUENCE [LARGE SCALE GENOMIC DNA]</scope>
</reference>
<keyword evidence="5" id="KW-0479">Metal-binding</keyword>
<dbReference type="GO" id="GO:0016787">
    <property type="term" value="F:hydrolase activity"/>
    <property type="evidence" value="ECO:0007669"/>
    <property type="project" value="UniProtKB-KW"/>
</dbReference>
<accession>A0AAV2BGM5</accession>
<feature type="domain" description="DDE Tnp4" evidence="8">
    <location>
        <begin position="56"/>
        <end position="214"/>
    </location>
</feature>
<evidence type="ECO:0000256" key="6">
    <source>
        <dbReference type="ARBA" id="ARBA00022801"/>
    </source>
</evidence>
<comment type="cofactor">
    <cofactor evidence="1">
        <name>a divalent metal cation</name>
        <dbReference type="ChEBI" id="CHEBI:60240"/>
    </cofactor>
</comment>
<dbReference type="AlphaFoldDB" id="A0AAV2BGM5"/>
<comment type="caution">
    <text evidence="9">The sequence shown here is derived from an EMBL/GenBank/DDBJ whole genome shotgun (WGS) entry which is preliminary data.</text>
</comment>
<dbReference type="GO" id="GO:0046872">
    <property type="term" value="F:metal ion binding"/>
    <property type="evidence" value="ECO:0007669"/>
    <property type="project" value="UniProtKB-KW"/>
</dbReference>
<evidence type="ECO:0000313" key="9">
    <source>
        <dbReference type="EMBL" id="CAL1295152.1"/>
    </source>
</evidence>
<dbReference type="EMBL" id="CAXIEN010000364">
    <property type="protein sequence ID" value="CAL1295152.1"/>
    <property type="molecule type" value="Genomic_DNA"/>
</dbReference>
<gene>
    <name evidence="9" type="ORF">LARSCL_LOCUS19122</name>
</gene>
<keyword evidence="4" id="KW-0540">Nuclease</keyword>
<evidence type="ECO:0000259" key="8">
    <source>
        <dbReference type="Pfam" id="PF13359"/>
    </source>
</evidence>
<dbReference type="PANTHER" id="PTHR22930">
    <property type="match status" value="1"/>
</dbReference>
<evidence type="ECO:0000256" key="4">
    <source>
        <dbReference type="ARBA" id="ARBA00022722"/>
    </source>
</evidence>
<keyword evidence="6" id="KW-0378">Hydrolase</keyword>
<evidence type="ECO:0000256" key="1">
    <source>
        <dbReference type="ARBA" id="ARBA00001968"/>
    </source>
</evidence>
<evidence type="ECO:0000256" key="3">
    <source>
        <dbReference type="ARBA" id="ARBA00006958"/>
    </source>
</evidence>
<evidence type="ECO:0000313" key="10">
    <source>
        <dbReference type="Proteomes" id="UP001497382"/>
    </source>
</evidence>
<evidence type="ECO:0000256" key="2">
    <source>
        <dbReference type="ARBA" id="ARBA00004123"/>
    </source>
</evidence>
<dbReference type="GO" id="GO:0004518">
    <property type="term" value="F:nuclease activity"/>
    <property type="evidence" value="ECO:0007669"/>
    <property type="project" value="UniProtKB-KW"/>
</dbReference>
<dbReference type="Proteomes" id="UP001497382">
    <property type="component" value="Unassembled WGS sequence"/>
</dbReference>
<protein>
    <recommendedName>
        <fullName evidence="8">DDE Tnp4 domain-containing protein</fullName>
    </recommendedName>
</protein>
<organism evidence="9 10">
    <name type="scientific">Larinioides sclopetarius</name>
    <dbReference type="NCBI Taxonomy" id="280406"/>
    <lineage>
        <taxon>Eukaryota</taxon>
        <taxon>Metazoa</taxon>
        <taxon>Ecdysozoa</taxon>
        <taxon>Arthropoda</taxon>
        <taxon>Chelicerata</taxon>
        <taxon>Arachnida</taxon>
        <taxon>Araneae</taxon>
        <taxon>Araneomorphae</taxon>
        <taxon>Entelegynae</taxon>
        <taxon>Araneoidea</taxon>
        <taxon>Araneidae</taxon>
        <taxon>Larinioides</taxon>
    </lineage>
</organism>
<comment type="subcellular location">
    <subcellularLocation>
        <location evidence="2">Nucleus</location>
    </subcellularLocation>
</comment>
<dbReference type="Pfam" id="PF13359">
    <property type="entry name" value="DDE_Tnp_4"/>
    <property type="match status" value="1"/>
</dbReference>
<sequence>MVSQSSVSKCIPEVSDVMSKNLLKKYVKFPGDQSTQTAIKEEFFQYCGLGGVLGAIDCTHVAIVAPPNDGYHHEKNYVNRKGWHSINAQLVCDMNMRIMNVVARFPGCTHDAFIWQSCNLKKAFDNGSKIHGDGWLLGDSGYPQENHLHIPYNTVTSGSNAEQYNDAHSRGRCVIERCNGILKNRFRCLLKHRTLHYMPETACKIINTCIILHNMCVEENMSWEEIDLPAEDQLFNTVIE</sequence>
<evidence type="ECO:0000256" key="5">
    <source>
        <dbReference type="ARBA" id="ARBA00022723"/>
    </source>
</evidence>
<dbReference type="PANTHER" id="PTHR22930:SF289">
    <property type="entry name" value="DDE TNP4 DOMAIN-CONTAINING PROTEIN-RELATED"/>
    <property type="match status" value="1"/>
</dbReference>
<comment type="similarity">
    <text evidence="3">Belongs to the HARBI1 family.</text>
</comment>
<keyword evidence="10" id="KW-1185">Reference proteome</keyword>